<sequence length="261" mass="28505">MPGYLTKQESIRIDGAQDMQIRSLLDRQQFFDPDGAALRLGISDAIWPLFGLLWPSGSELANHMAQQPVIQGRRILELGCGLGLASLVCHRMGADITASDCHPLAGDFLKENLRLNDLPPMKYRAGQWGALESIAAAAEATAHFDAAAQTTALAGSLPGGFVAPVADLPVRGVFDLIIGSDLLYERDQFARLPNYICEHASASAQIWIIDPDRGNRAAFSRQMAERGYGVTETRLDRTETELQAGYKGRLLVYAKPPRPMQ</sequence>
<dbReference type="SUPFAM" id="SSF53335">
    <property type="entry name" value="S-adenosyl-L-methionine-dependent methyltransferases"/>
    <property type="match status" value="1"/>
</dbReference>
<dbReference type="AlphaFoldDB" id="A0A2A7V0T8"/>
<evidence type="ECO:0000313" key="1">
    <source>
        <dbReference type="EMBL" id="PEH91041.1"/>
    </source>
</evidence>
<proteinExistence type="predicted"/>
<dbReference type="InterPro" id="IPR029063">
    <property type="entry name" value="SAM-dependent_MTases_sf"/>
</dbReference>
<accession>A0A2A7V0T8</accession>
<evidence type="ECO:0000313" key="2">
    <source>
        <dbReference type="Proteomes" id="UP000220246"/>
    </source>
</evidence>
<reference evidence="2" key="1">
    <citation type="submission" date="2017-09" db="EMBL/GenBank/DDBJ databases">
        <title>FDA dAtabase for Regulatory Grade micrObial Sequences (FDA-ARGOS): Supporting development and validation of Infectious Disease Dx tests.</title>
        <authorList>
            <person name="Minogue T."/>
            <person name="Wolcott M."/>
            <person name="Wasieloski L."/>
            <person name="Aguilar W."/>
            <person name="Moore D."/>
            <person name="Tallon L."/>
            <person name="Sadzewicz L."/>
            <person name="Ott S."/>
            <person name="Zhao X."/>
            <person name="Nagaraj S."/>
            <person name="Vavikolanu K."/>
            <person name="Aluvathingal J."/>
            <person name="Nadendla S."/>
            <person name="Sichtig H."/>
        </authorList>
    </citation>
    <scope>NUCLEOTIDE SEQUENCE [LARGE SCALE GENOMIC DNA]</scope>
    <source>
        <strain evidence="2">FDAARGOS_394</strain>
    </source>
</reference>
<dbReference type="GeneID" id="80801323"/>
<dbReference type="Proteomes" id="UP000220246">
    <property type="component" value="Unassembled WGS sequence"/>
</dbReference>
<organism evidence="1 2">
    <name type="scientific">Comamonas terrigena</name>
    <dbReference type="NCBI Taxonomy" id="32013"/>
    <lineage>
        <taxon>Bacteria</taxon>
        <taxon>Pseudomonadati</taxon>
        <taxon>Pseudomonadota</taxon>
        <taxon>Betaproteobacteria</taxon>
        <taxon>Burkholderiales</taxon>
        <taxon>Comamonadaceae</taxon>
        <taxon>Comamonas</taxon>
    </lineage>
</organism>
<gene>
    <name evidence="1" type="ORF">CRM82_11940</name>
</gene>
<comment type="caution">
    <text evidence="1">The sequence shown here is derived from an EMBL/GenBank/DDBJ whole genome shotgun (WGS) entry which is preliminary data.</text>
</comment>
<dbReference type="PANTHER" id="PTHR14614">
    <property type="entry name" value="HEPATOCELLULAR CARCINOMA-ASSOCIATED ANTIGEN"/>
    <property type="match status" value="1"/>
</dbReference>
<keyword evidence="1" id="KW-0489">Methyltransferase</keyword>
<protein>
    <submittedName>
        <fullName evidence="1">SAM-dependent methyltransferase</fullName>
    </submittedName>
</protein>
<dbReference type="EMBL" id="PDEA01000001">
    <property type="protein sequence ID" value="PEH91041.1"/>
    <property type="molecule type" value="Genomic_DNA"/>
</dbReference>
<dbReference type="GO" id="GO:0032259">
    <property type="term" value="P:methylation"/>
    <property type="evidence" value="ECO:0007669"/>
    <property type="project" value="UniProtKB-KW"/>
</dbReference>
<dbReference type="Gene3D" id="3.40.50.150">
    <property type="entry name" value="Vaccinia Virus protein VP39"/>
    <property type="match status" value="1"/>
</dbReference>
<dbReference type="GO" id="GO:0008168">
    <property type="term" value="F:methyltransferase activity"/>
    <property type="evidence" value="ECO:0007669"/>
    <property type="project" value="UniProtKB-KW"/>
</dbReference>
<keyword evidence="2" id="KW-1185">Reference proteome</keyword>
<dbReference type="RefSeq" id="WP_066534646.1">
    <property type="nucleotide sequence ID" value="NZ_DALZSI010000003.1"/>
</dbReference>
<dbReference type="OrthoDB" id="264333at2"/>
<keyword evidence="1" id="KW-0808">Transferase</keyword>
<name>A0A2A7V0T8_COMTR</name>
<dbReference type="STRING" id="1219032.GCA_001515545_01312"/>
<dbReference type="InterPro" id="IPR019410">
    <property type="entry name" value="Methyltransf_16"/>
</dbReference>